<feature type="region of interest" description="Disordered" evidence="1">
    <location>
        <begin position="16"/>
        <end position="107"/>
    </location>
</feature>
<evidence type="ECO:0000256" key="1">
    <source>
        <dbReference type="SAM" id="MobiDB-lite"/>
    </source>
</evidence>
<proteinExistence type="predicted"/>
<dbReference type="AlphaFoldDB" id="A0A843WFU7"/>
<comment type="caution">
    <text evidence="2">The sequence shown here is derived from an EMBL/GenBank/DDBJ whole genome shotgun (WGS) entry which is preliminary data.</text>
</comment>
<reference evidence="2" key="1">
    <citation type="submission" date="2017-07" db="EMBL/GenBank/DDBJ databases">
        <title>Taro Niue Genome Assembly and Annotation.</title>
        <authorList>
            <person name="Atibalentja N."/>
            <person name="Keating K."/>
            <person name="Fields C.J."/>
        </authorList>
    </citation>
    <scope>NUCLEOTIDE SEQUENCE</scope>
    <source>
        <strain evidence="2">Niue_2</strain>
        <tissue evidence="2">Leaf</tissue>
    </source>
</reference>
<dbReference type="Proteomes" id="UP000652761">
    <property type="component" value="Unassembled WGS sequence"/>
</dbReference>
<protein>
    <submittedName>
        <fullName evidence="2">Uncharacterized protein</fullName>
    </submittedName>
</protein>
<evidence type="ECO:0000313" key="2">
    <source>
        <dbReference type="EMBL" id="MQM10323.1"/>
    </source>
</evidence>
<accession>A0A843WFU7</accession>
<feature type="compositionally biased region" description="Polar residues" evidence="1">
    <location>
        <begin position="50"/>
        <end position="67"/>
    </location>
</feature>
<dbReference type="EMBL" id="NMUH01004641">
    <property type="protein sequence ID" value="MQM10323.1"/>
    <property type="molecule type" value="Genomic_DNA"/>
</dbReference>
<feature type="compositionally biased region" description="Low complexity" evidence="1">
    <location>
        <begin position="19"/>
        <end position="47"/>
    </location>
</feature>
<evidence type="ECO:0000313" key="3">
    <source>
        <dbReference type="Proteomes" id="UP000652761"/>
    </source>
</evidence>
<gene>
    <name evidence="2" type="ORF">Taro_043216</name>
</gene>
<keyword evidence="3" id="KW-1185">Reference proteome</keyword>
<name>A0A843WFU7_COLES</name>
<sequence>MTCYIFIYLNRDMVRGGRSRTVSTSVGRGSVSPSTTGTASPSTPVVPATGTASPSTSVIPATGTASPTMRVVPPFPSSSPPEVESQHPAADEEGPQLPGRQPCRISG</sequence>
<organism evidence="2 3">
    <name type="scientific">Colocasia esculenta</name>
    <name type="common">Wild taro</name>
    <name type="synonym">Arum esculentum</name>
    <dbReference type="NCBI Taxonomy" id="4460"/>
    <lineage>
        <taxon>Eukaryota</taxon>
        <taxon>Viridiplantae</taxon>
        <taxon>Streptophyta</taxon>
        <taxon>Embryophyta</taxon>
        <taxon>Tracheophyta</taxon>
        <taxon>Spermatophyta</taxon>
        <taxon>Magnoliopsida</taxon>
        <taxon>Liliopsida</taxon>
        <taxon>Araceae</taxon>
        <taxon>Aroideae</taxon>
        <taxon>Colocasieae</taxon>
        <taxon>Colocasia</taxon>
    </lineage>
</organism>